<gene>
    <name evidence="8" type="ORF">ACFPQ6_02770</name>
</gene>
<dbReference type="SUPFAM" id="SSF56796">
    <property type="entry name" value="Dehydroquinate synthase-like"/>
    <property type="match status" value="1"/>
</dbReference>
<dbReference type="Proteomes" id="UP001595979">
    <property type="component" value="Unassembled WGS sequence"/>
</dbReference>
<proteinExistence type="predicted"/>
<dbReference type="NCBIfam" id="NF004852">
    <property type="entry name" value="PRK06203.1"/>
    <property type="match status" value="1"/>
</dbReference>
<dbReference type="Gene3D" id="1.20.1090.10">
    <property type="entry name" value="Dehydroquinate synthase-like - alpha domain"/>
    <property type="match status" value="1"/>
</dbReference>
<evidence type="ECO:0000256" key="1">
    <source>
        <dbReference type="ARBA" id="ARBA00001911"/>
    </source>
</evidence>
<evidence type="ECO:0000256" key="2">
    <source>
        <dbReference type="ARBA" id="ARBA00022605"/>
    </source>
</evidence>
<evidence type="ECO:0000256" key="4">
    <source>
        <dbReference type="ARBA" id="ARBA00023141"/>
    </source>
</evidence>
<name>A0ABW1DET8_9DEIO</name>
<evidence type="ECO:0000256" key="5">
    <source>
        <dbReference type="ARBA" id="ARBA00023239"/>
    </source>
</evidence>
<keyword evidence="3" id="KW-0520">NAD</keyword>
<evidence type="ECO:0000259" key="7">
    <source>
        <dbReference type="Pfam" id="PF24621"/>
    </source>
</evidence>
<sequence>MTRTLEPHFTVAFRYAVHFTRDLFTPHNPVLRLALSGRADEAGARVLCVLDAGVVAACPGLPARIAAYFAHHADALTLAAAPLVVPGGEQVKQEPGWTQRVQDAIHAGGIDRHAFVLVVGGGAVTDMVGFAAATAHRGVRLVRVPTTVLGQNDSGVGVKNSVNAYDKKNWLGTFAPPYAVLNDLNFLDTLGDRDWRSGLAEAVKVALLRDAAFFRWLEDHAAALAARDPAAMEHAVFRCAELHLDHIAGGGDPFESGSSRPLDFGHWAAHKLEILSGYALRHGEAVAVGLALDCTYAQLAGLLPERETRRVLALLRALELPVYVPHLDGAEQDPGDPRSVLSGLNEFREHLGGRLTIPLLTGVGQVTEVHHMDMALLRRSVQVLRELYGRNPQGATCQPLTRPAC</sequence>
<organism evidence="8 9">
    <name type="scientific">Deinococcus petrolearius</name>
    <dbReference type="NCBI Taxonomy" id="1751295"/>
    <lineage>
        <taxon>Bacteria</taxon>
        <taxon>Thermotogati</taxon>
        <taxon>Deinococcota</taxon>
        <taxon>Deinococci</taxon>
        <taxon>Deinococcales</taxon>
        <taxon>Deinococcaceae</taxon>
        <taxon>Deinococcus</taxon>
    </lineage>
</organism>
<keyword evidence="5 8" id="KW-0456">Lyase</keyword>
<keyword evidence="9" id="KW-1185">Reference proteome</keyword>
<evidence type="ECO:0000256" key="3">
    <source>
        <dbReference type="ARBA" id="ARBA00023027"/>
    </source>
</evidence>
<dbReference type="InterPro" id="IPR056179">
    <property type="entry name" value="DHQS_C"/>
</dbReference>
<evidence type="ECO:0000313" key="8">
    <source>
        <dbReference type="EMBL" id="MFC5847222.1"/>
    </source>
</evidence>
<keyword evidence="4" id="KW-0057">Aromatic amino acid biosynthesis</keyword>
<dbReference type="EMBL" id="JBHSOH010000004">
    <property type="protein sequence ID" value="MFC5847222.1"/>
    <property type="molecule type" value="Genomic_DNA"/>
</dbReference>
<evidence type="ECO:0000259" key="6">
    <source>
        <dbReference type="Pfam" id="PF01761"/>
    </source>
</evidence>
<dbReference type="CDD" id="cd08198">
    <property type="entry name" value="DHQS-like"/>
    <property type="match status" value="1"/>
</dbReference>
<comment type="caution">
    <text evidence="8">The sequence shown here is derived from an EMBL/GenBank/DDBJ whole genome shotgun (WGS) entry which is preliminary data.</text>
</comment>
<dbReference type="Pfam" id="PF01761">
    <property type="entry name" value="DHQ_synthase"/>
    <property type="match status" value="1"/>
</dbReference>
<evidence type="ECO:0000313" key="9">
    <source>
        <dbReference type="Proteomes" id="UP001595979"/>
    </source>
</evidence>
<reference evidence="9" key="1">
    <citation type="journal article" date="2019" name="Int. J. Syst. Evol. Microbiol.">
        <title>The Global Catalogue of Microorganisms (GCM) 10K type strain sequencing project: providing services to taxonomists for standard genome sequencing and annotation.</title>
        <authorList>
            <consortium name="The Broad Institute Genomics Platform"/>
            <consortium name="The Broad Institute Genome Sequencing Center for Infectious Disease"/>
            <person name="Wu L."/>
            <person name="Ma J."/>
        </authorList>
    </citation>
    <scope>NUCLEOTIDE SEQUENCE [LARGE SCALE GENOMIC DNA]</scope>
    <source>
        <strain evidence="9">CGMCC 1.15053</strain>
    </source>
</reference>
<keyword evidence="2" id="KW-0028">Amino-acid biosynthesis</keyword>
<dbReference type="Pfam" id="PF24621">
    <property type="entry name" value="DHQS_C"/>
    <property type="match status" value="1"/>
</dbReference>
<dbReference type="EC" id="4.2.3.4" evidence="8"/>
<dbReference type="PANTHER" id="PTHR43622:SF7">
    <property type="entry name" value="3-DEHYDROQUINATE SYNTHASE, CHLOROPLASTIC"/>
    <property type="match status" value="1"/>
</dbReference>
<protein>
    <submittedName>
        <fullName evidence="8">3-dehydroquinate synthase</fullName>
        <ecNumber evidence="8">4.2.3.4</ecNumber>
    </submittedName>
</protein>
<dbReference type="Gene3D" id="3.40.50.1970">
    <property type="match status" value="1"/>
</dbReference>
<feature type="domain" description="3-dehydroquinate synthase C-terminal" evidence="7">
    <location>
        <begin position="198"/>
        <end position="326"/>
    </location>
</feature>
<feature type="domain" description="3-dehydroquinate synthase N-terminal" evidence="6">
    <location>
        <begin position="83"/>
        <end position="196"/>
    </location>
</feature>
<comment type="cofactor">
    <cofactor evidence="1">
        <name>NAD(+)</name>
        <dbReference type="ChEBI" id="CHEBI:57540"/>
    </cofactor>
</comment>
<accession>A0ABW1DET8</accession>
<dbReference type="InterPro" id="IPR050071">
    <property type="entry name" value="Dehydroquinate_synthase"/>
</dbReference>
<dbReference type="InterPro" id="IPR030960">
    <property type="entry name" value="DHQS/DOIS_N"/>
</dbReference>
<dbReference type="PANTHER" id="PTHR43622">
    <property type="entry name" value="3-DEHYDROQUINATE SYNTHASE"/>
    <property type="match status" value="1"/>
</dbReference>
<dbReference type="RefSeq" id="WP_380046176.1">
    <property type="nucleotide sequence ID" value="NZ_JBHSOH010000004.1"/>
</dbReference>
<dbReference type="GO" id="GO:0003856">
    <property type="term" value="F:3-dehydroquinate synthase activity"/>
    <property type="evidence" value="ECO:0007669"/>
    <property type="project" value="UniProtKB-EC"/>
</dbReference>